<reference evidence="1" key="1">
    <citation type="submission" date="2014-07" db="EMBL/GenBank/DDBJ databases">
        <authorList>
            <person name="Martin A.A"/>
            <person name="De Silva N."/>
        </authorList>
    </citation>
    <scope>NUCLEOTIDE SEQUENCE</scope>
</reference>
<dbReference type="Proteomes" id="UP000035680">
    <property type="component" value="Unassembled WGS sequence"/>
</dbReference>
<dbReference type="InterPro" id="IPR027417">
    <property type="entry name" value="P-loop_NTPase"/>
</dbReference>
<name>A0A0K0G145_STRVS</name>
<proteinExistence type="predicted"/>
<reference evidence="2" key="2">
    <citation type="submission" date="2015-08" db="UniProtKB">
        <authorList>
            <consortium name="WormBaseParasite"/>
        </authorList>
    </citation>
    <scope>IDENTIFICATION</scope>
</reference>
<accession>A0A0K0G145</accession>
<dbReference type="Gene3D" id="3.40.50.300">
    <property type="entry name" value="P-loop containing nucleotide triphosphate hydrolases"/>
    <property type="match status" value="1"/>
</dbReference>
<dbReference type="WBParaSite" id="SVE_1843200.1">
    <property type="protein sequence ID" value="SVE_1843200.1"/>
    <property type="gene ID" value="SVE_1843200"/>
</dbReference>
<organism evidence="1 2">
    <name type="scientific">Strongyloides venezuelensis</name>
    <name type="common">Threadworm</name>
    <dbReference type="NCBI Taxonomy" id="75913"/>
    <lineage>
        <taxon>Eukaryota</taxon>
        <taxon>Metazoa</taxon>
        <taxon>Ecdysozoa</taxon>
        <taxon>Nematoda</taxon>
        <taxon>Chromadorea</taxon>
        <taxon>Rhabditida</taxon>
        <taxon>Tylenchina</taxon>
        <taxon>Panagrolaimomorpha</taxon>
        <taxon>Strongyloidoidea</taxon>
        <taxon>Strongyloididae</taxon>
        <taxon>Strongyloides</taxon>
    </lineage>
</organism>
<evidence type="ECO:0000313" key="1">
    <source>
        <dbReference type="Proteomes" id="UP000035680"/>
    </source>
</evidence>
<protein>
    <submittedName>
        <fullName evidence="2">Helicase ATP-binding domain-containing protein</fullName>
    </submittedName>
</protein>
<evidence type="ECO:0000313" key="2">
    <source>
        <dbReference type="WBParaSite" id="SVE_1843200.1"/>
    </source>
</evidence>
<keyword evidence="1" id="KW-1185">Reference proteome</keyword>
<dbReference type="SUPFAM" id="SSF52540">
    <property type="entry name" value="P-loop containing nucleoside triphosphate hydrolases"/>
    <property type="match status" value="1"/>
</dbReference>
<sequence>MSTNLPSFSELNLESALIHNLEKLDRKIATGPQKQLIEVLMEKNSDVILSAKKESEMSMGYLIPMINEGIVRKKCNDPRKCVGLIITWSSGEVKSITTIAKRICEGLPISVMSCPKKKLTLDGENEYVIIVTKAVVLLKSIPNFEELSKSLSYVVVEEACFFSFVDKNKYLADIFKVIRNAENTLITTVLSSNDFRGNENKLEAQFLQKPSTKISLFGIGLEKHFKAQEANCIGYLNVR</sequence>
<dbReference type="AlphaFoldDB" id="A0A0K0G145"/>